<dbReference type="AlphaFoldDB" id="A0A732V2J6"/>
<reference evidence="1" key="1">
    <citation type="journal article" date="2018" name="Genome Biol.">
        <title>SKESA: strategic k-mer extension for scrupulous assemblies.</title>
        <authorList>
            <person name="Souvorov A."/>
            <person name="Agarwala R."/>
            <person name="Lipman D.J."/>
        </authorList>
    </citation>
    <scope>NUCLEOTIDE SEQUENCE</scope>
    <source>
        <strain evidence="1">Salmonella enterica</strain>
    </source>
</reference>
<protein>
    <submittedName>
        <fullName evidence="1">Uncharacterized protein</fullName>
    </submittedName>
</protein>
<reference evidence="1" key="2">
    <citation type="submission" date="2018-07" db="EMBL/GenBank/DDBJ databases">
        <authorList>
            <consortium name="NCBI Pathogen Detection Project"/>
        </authorList>
    </citation>
    <scope>NUCLEOTIDE SEQUENCE</scope>
    <source>
        <strain evidence="1">Salmonella enterica</strain>
    </source>
</reference>
<organism evidence="1">
    <name type="scientific">Salmonella typhimurium</name>
    <dbReference type="NCBI Taxonomy" id="90371"/>
    <lineage>
        <taxon>Bacteria</taxon>
        <taxon>Pseudomonadati</taxon>
        <taxon>Pseudomonadota</taxon>
        <taxon>Gammaproteobacteria</taxon>
        <taxon>Enterobacterales</taxon>
        <taxon>Enterobacteriaceae</taxon>
        <taxon>Salmonella</taxon>
    </lineage>
</organism>
<comment type="caution">
    <text evidence="1">The sequence shown here is derived from an EMBL/GenBank/DDBJ whole genome shotgun (WGS) entry which is preliminary data.</text>
</comment>
<evidence type="ECO:0000313" key="1">
    <source>
        <dbReference type="EMBL" id="HAE5427061.1"/>
    </source>
</evidence>
<proteinExistence type="predicted"/>
<dbReference type="EMBL" id="DAASGN010000002">
    <property type="protein sequence ID" value="HAE5427061.1"/>
    <property type="molecule type" value="Genomic_DNA"/>
</dbReference>
<sequence>MQICTLPANAFFRWREYQVFTDSADSQGCENLIKPNIAELNCVQQFHEQYARTGQRA</sequence>
<gene>
    <name evidence="1" type="ORF">G4K03_000355</name>
</gene>
<accession>A0A732V2J6</accession>
<name>A0A732V2J6_SALTM</name>